<accession>A0A1I2JCC6</accession>
<dbReference type="RefSeq" id="WP_143120634.1">
    <property type="nucleotide sequence ID" value="NZ_FONG01000017.1"/>
</dbReference>
<dbReference type="EMBL" id="FONG01000017">
    <property type="protein sequence ID" value="SFF51748.1"/>
    <property type="molecule type" value="Genomic_DNA"/>
</dbReference>
<dbReference type="InterPro" id="IPR046923">
    <property type="entry name" value="CATRA-C"/>
</dbReference>
<protein>
    <submittedName>
        <fullName evidence="5">Uncharacterized protein</fullName>
    </submittedName>
</protein>
<feature type="domain" description="CASPASE and TPR Repeat-Associated N-terminal" evidence="3">
    <location>
        <begin position="9"/>
        <end position="254"/>
    </location>
</feature>
<keyword evidence="2" id="KW-0812">Transmembrane</keyword>
<name>A0A1I2JCC6_9ACTN</name>
<dbReference type="AlphaFoldDB" id="A0A1I2JCC6"/>
<keyword evidence="6" id="KW-1185">Reference proteome</keyword>
<evidence type="ECO:0000256" key="2">
    <source>
        <dbReference type="SAM" id="Phobius"/>
    </source>
</evidence>
<dbReference type="NCBIfam" id="NF038357">
    <property type="entry name" value="BN6_48550_fam"/>
    <property type="match status" value="1"/>
</dbReference>
<sequence length="548" mass="58114">MRGIDKPALLVACFVPTAPVDDALPDSGAPHGDSAHAYLDDLWRACRALGMTAPIPGLPLPAEHLPAIPSRTRELEILAAADRGGGTAVYSVYVFAEHDTAGLVALLAPNDTDAGLDRWGELLAEWRAALAGIGRPGGGPPTESVLGEFHVYEALRRRTFTGTEQALCEAVRRYAPGAGPSAAGSGPTASGTAGSDPTGSGAAGANWWRGYDRTDHGFSVWRREEDHTRDLVSDLYVVAPARLEAELDAWAWAVDGESGLRPLTRYLLHTAKLRYEARQYAAADPVVAHVDVTDRQTRELLQELEPAAAGEPISLGRVLRAANLLDRTQLGPQGMTWTITGLRQLSRTVAIAAANMRIHAPVVHRQGPGVPWPAADLAAAEALVAQADSDQVYLETTRERAEAARALASTIVDRAFDDRRGKLTLIQGSVLGAVVTALTVVQSFQYTIPLSHIVQSPTIAVLTALALALPLTVLRWAGVRATTSYTWLMSWAAGLVGASLGWLVTVLIRRHLDQGPLPAAVTLACAAVSGLLAYGASRLLTRRHGGAP</sequence>
<feature type="region of interest" description="Disordered" evidence="1">
    <location>
        <begin position="178"/>
        <end position="206"/>
    </location>
</feature>
<dbReference type="Pfam" id="PF20269">
    <property type="entry name" value="CATRA-N"/>
    <property type="match status" value="1"/>
</dbReference>
<evidence type="ECO:0000259" key="4">
    <source>
        <dbReference type="Pfam" id="PF20270"/>
    </source>
</evidence>
<gene>
    <name evidence="5" type="ORF">SAMN05216251_11750</name>
</gene>
<dbReference type="Proteomes" id="UP000199323">
    <property type="component" value="Unassembled WGS sequence"/>
</dbReference>
<evidence type="ECO:0000313" key="6">
    <source>
        <dbReference type="Proteomes" id="UP000199323"/>
    </source>
</evidence>
<evidence type="ECO:0000259" key="3">
    <source>
        <dbReference type="Pfam" id="PF20269"/>
    </source>
</evidence>
<feature type="transmembrane region" description="Helical" evidence="2">
    <location>
        <begin position="485"/>
        <end position="505"/>
    </location>
</feature>
<organism evidence="5 6">
    <name type="scientific">Actinacidiphila alni</name>
    <dbReference type="NCBI Taxonomy" id="380248"/>
    <lineage>
        <taxon>Bacteria</taxon>
        <taxon>Bacillati</taxon>
        <taxon>Actinomycetota</taxon>
        <taxon>Actinomycetes</taxon>
        <taxon>Kitasatosporales</taxon>
        <taxon>Streptomycetaceae</taxon>
        <taxon>Actinacidiphila</taxon>
    </lineage>
</organism>
<evidence type="ECO:0000256" key="1">
    <source>
        <dbReference type="SAM" id="MobiDB-lite"/>
    </source>
</evidence>
<feature type="compositionally biased region" description="Low complexity" evidence="1">
    <location>
        <begin position="178"/>
        <end position="195"/>
    </location>
</feature>
<proteinExistence type="predicted"/>
<feature type="transmembrane region" description="Helical" evidence="2">
    <location>
        <begin position="453"/>
        <end position="473"/>
    </location>
</feature>
<dbReference type="STRING" id="380248.SAMN05216251_11750"/>
<feature type="domain" description="CASPASE and TPR Repeat-Associated C-terminal" evidence="4">
    <location>
        <begin position="262"/>
        <end position="401"/>
    </location>
</feature>
<evidence type="ECO:0000313" key="5">
    <source>
        <dbReference type="EMBL" id="SFF51748.1"/>
    </source>
</evidence>
<dbReference type="Pfam" id="PF20270">
    <property type="entry name" value="CATRA-C"/>
    <property type="match status" value="1"/>
</dbReference>
<dbReference type="OrthoDB" id="4149396at2"/>
<feature type="transmembrane region" description="Helical" evidence="2">
    <location>
        <begin position="517"/>
        <end position="536"/>
    </location>
</feature>
<keyword evidence="2" id="KW-0472">Membrane</keyword>
<keyword evidence="2" id="KW-1133">Transmembrane helix</keyword>
<reference evidence="5 6" key="1">
    <citation type="submission" date="2016-10" db="EMBL/GenBank/DDBJ databases">
        <authorList>
            <person name="de Groot N.N."/>
        </authorList>
    </citation>
    <scope>NUCLEOTIDE SEQUENCE [LARGE SCALE GENOMIC DNA]</scope>
    <source>
        <strain evidence="5 6">CGMCC 4.3510</strain>
    </source>
</reference>
<dbReference type="InterPro" id="IPR046922">
    <property type="entry name" value="CATRA-N"/>
</dbReference>